<feature type="region of interest" description="Disordered" evidence="1">
    <location>
        <begin position="181"/>
        <end position="233"/>
    </location>
</feature>
<accession>A0A2C9UXV3</accession>
<dbReference type="GO" id="GO:0042274">
    <property type="term" value="P:ribosomal small subunit biogenesis"/>
    <property type="evidence" value="ECO:0000318"/>
    <property type="project" value="GO_Central"/>
</dbReference>
<sequence>MESRENIKKARRDRLDSDKSSTTTLDRLMKILEVEKSNDNSVDDGLEINPMTSDLEGNDRRVTYEELRQRLRRKIDELRGGRNYSGLETKEIRQRKRKRESESEEKKPNKNFSRKVEKDVAEAAKELKFSHVKLGNKGHEKKKRKLSKLKELQKAKELEEAKDPVKADIISKKHSWKAATSRAAQELNIQKAKKRHQKNVEKWKERVVTQQKMKAEKQQTRSQNIAERIHQKKMRWIAKREKKLMRQGKDGYNNEASTKGASF</sequence>
<feature type="region of interest" description="Disordered" evidence="1">
    <location>
        <begin position="79"/>
        <end position="118"/>
    </location>
</feature>
<dbReference type="STRING" id="3983.A0A2C9UXV3"/>
<dbReference type="PANTHER" id="PTHR14369:SF0">
    <property type="entry name" value="SURFEIT LOCUS PROTEIN 6"/>
    <property type="match status" value="1"/>
</dbReference>
<dbReference type="InterPro" id="IPR007019">
    <property type="entry name" value="SURF6"/>
</dbReference>
<dbReference type="GO" id="GO:0042273">
    <property type="term" value="P:ribosomal large subunit biogenesis"/>
    <property type="evidence" value="ECO:0000318"/>
    <property type="project" value="GO_Central"/>
</dbReference>
<feature type="region of interest" description="Disordered" evidence="1">
    <location>
        <begin position="1"/>
        <end position="22"/>
    </location>
</feature>
<feature type="compositionally biased region" description="Basic and acidic residues" evidence="1">
    <location>
        <begin position="99"/>
        <end position="118"/>
    </location>
</feature>
<proteinExistence type="predicted"/>
<feature type="compositionally biased region" description="Polar residues" evidence="1">
    <location>
        <begin position="254"/>
        <end position="263"/>
    </location>
</feature>
<dbReference type="PANTHER" id="PTHR14369">
    <property type="entry name" value="SURFEIT LOCUS PROTEIN 6"/>
    <property type="match status" value="1"/>
</dbReference>
<reference evidence="2" key="1">
    <citation type="submission" date="2016-02" db="EMBL/GenBank/DDBJ databases">
        <title>WGS assembly of Manihot esculenta.</title>
        <authorList>
            <person name="Bredeson J.V."/>
            <person name="Prochnik S.E."/>
            <person name="Lyons J.B."/>
            <person name="Schmutz J."/>
            <person name="Grimwood J."/>
            <person name="Vrebalov J."/>
            <person name="Bart R.S."/>
            <person name="Amuge T."/>
            <person name="Ferguson M.E."/>
            <person name="Green R."/>
            <person name="Putnam N."/>
            <person name="Stites J."/>
            <person name="Rounsley S."/>
            <person name="Rokhsar D.S."/>
        </authorList>
    </citation>
    <scope>NUCLEOTIDE SEQUENCE [LARGE SCALE GENOMIC DNA]</scope>
    <source>
        <tissue evidence="2">Leaf</tissue>
    </source>
</reference>
<feature type="region of interest" description="Disordered" evidence="1">
    <location>
        <begin position="38"/>
        <end position="60"/>
    </location>
</feature>
<evidence type="ECO:0000256" key="1">
    <source>
        <dbReference type="SAM" id="MobiDB-lite"/>
    </source>
</evidence>
<feature type="region of interest" description="Disordered" evidence="1">
    <location>
        <begin position="244"/>
        <end position="263"/>
    </location>
</feature>
<gene>
    <name evidence="2" type="ORF">MANES_12G121700</name>
</gene>
<protein>
    <recommendedName>
        <fullName evidence="3">Ribosomal RNA-processing protein 14/surfeit locus protein 6 C-terminal domain-containing protein</fullName>
    </recommendedName>
</protein>
<feature type="compositionally biased region" description="Basic and acidic residues" evidence="1">
    <location>
        <begin position="198"/>
        <end position="219"/>
    </location>
</feature>
<evidence type="ECO:0008006" key="3">
    <source>
        <dbReference type="Google" id="ProtNLM"/>
    </source>
</evidence>
<dbReference type="EMBL" id="CM004398">
    <property type="protein sequence ID" value="OAY35688.1"/>
    <property type="molecule type" value="Genomic_DNA"/>
</dbReference>
<dbReference type="GO" id="GO:0003723">
    <property type="term" value="F:RNA binding"/>
    <property type="evidence" value="ECO:0000318"/>
    <property type="project" value="GO_Central"/>
</dbReference>
<evidence type="ECO:0000313" key="2">
    <source>
        <dbReference type="EMBL" id="OAY35688.1"/>
    </source>
</evidence>
<dbReference type="GO" id="GO:0005730">
    <property type="term" value="C:nucleolus"/>
    <property type="evidence" value="ECO:0000318"/>
    <property type="project" value="GO_Central"/>
</dbReference>
<dbReference type="GO" id="GO:0003677">
    <property type="term" value="F:DNA binding"/>
    <property type="evidence" value="ECO:0000318"/>
    <property type="project" value="GO_Central"/>
</dbReference>
<organism evidence="2">
    <name type="scientific">Manihot esculenta</name>
    <name type="common">Cassava</name>
    <name type="synonym">Jatropha manihot</name>
    <dbReference type="NCBI Taxonomy" id="3983"/>
    <lineage>
        <taxon>Eukaryota</taxon>
        <taxon>Viridiplantae</taxon>
        <taxon>Streptophyta</taxon>
        <taxon>Embryophyta</taxon>
        <taxon>Tracheophyta</taxon>
        <taxon>Spermatophyta</taxon>
        <taxon>Magnoliopsida</taxon>
        <taxon>eudicotyledons</taxon>
        <taxon>Gunneridae</taxon>
        <taxon>Pentapetalae</taxon>
        <taxon>rosids</taxon>
        <taxon>fabids</taxon>
        <taxon>Malpighiales</taxon>
        <taxon>Euphorbiaceae</taxon>
        <taxon>Crotonoideae</taxon>
        <taxon>Manihoteae</taxon>
        <taxon>Manihot</taxon>
    </lineage>
</organism>
<name>A0A2C9UXV3_MANES</name>
<feature type="compositionally biased region" description="Basic and acidic residues" evidence="1">
    <location>
        <begin position="1"/>
        <end position="19"/>
    </location>
</feature>
<dbReference type="AlphaFoldDB" id="A0A2C9UXV3"/>